<dbReference type="SUPFAM" id="SSF51445">
    <property type="entry name" value="(Trans)glycosidases"/>
    <property type="match status" value="1"/>
</dbReference>
<dbReference type="EMBL" id="CP003984">
    <property type="protein sequence ID" value="AII86287.1"/>
    <property type="molecule type" value="Genomic_DNA"/>
</dbReference>
<dbReference type="AlphaFoldDB" id="A0AAN0VHN5"/>
<dbReference type="InterPro" id="IPR017853">
    <property type="entry name" value="GH"/>
</dbReference>
<name>A0AAN0VHN5_9RHOB</name>
<keyword evidence="7" id="KW-1185">Reference proteome</keyword>
<dbReference type="Pfam" id="PF00128">
    <property type="entry name" value="Alpha-amylase"/>
    <property type="match status" value="1"/>
</dbReference>
<keyword evidence="2 6" id="KW-0378">Hydrolase</keyword>
<dbReference type="EC" id="3.2.1.-" evidence="6"/>
<dbReference type="Gene3D" id="2.60.40.1180">
    <property type="entry name" value="Golgi alpha-mannosidase II"/>
    <property type="match status" value="1"/>
</dbReference>
<gene>
    <name evidence="6" type="primary">glgX</name>
    <name evidence="6" type="ORF">RCA23_c07310</name>
</gene>
<evidence type="ECO:0000259" key="5">
    <source>
        <dbReference type="SMART" id="SM00642"/>
    </source>
</evidence>
<dbReference type="InterPro" id="IPR013783">
    <property type="entry name" value="Ig-like_fold"/>
</dbReference>
<organism evidence="6 7">
    <name type="scientific">Planktomarina temperata RCA23</name>
    <dbReference type="NCBI Taxonomy" id="666509"/>
    <lineage>
        <taxon>Bacteria</taxon>
        <taxon>Pseudomonadati</taxon>
        <taxon>Pseudomonadota</taxon>
        <taxon>Alphaproteobacteria</taxon>
        <taxon>Rhodobacterales</taxon>
        <taxon>Paracoccaceae</taxon>
        <taxon>Planktomarina</taxon>
    </lineage>
</organism>
<dbReference type="RefSeq" id="WP_081870883.1">
    <property type="nucleotide sequence ID" value="NZ_CP003984.1"/>
</dbReference>
<dbReference type="InterPro" id="IPR006047">
    <property type="entry name" value="GH13_cat_dom"/>
</dbReference>
<dbReference type="NCBIfam" id="TIGR02100">
    <property type="entry name" value="glgX_debranch"/>
    <property type="match status" value="1"/>
</dbReference>
<evidence type="ECO:0000256" key="2">
    <source>
        <dbReference type="ARBA" id="ARBA00022801"/>
    </source>
</evidence>
<proteinExistence type="inferred from homology"/>
<evidence type="ECO:0000313" key="7">
    <source>
        <dbReference type="Proteomes" id="UP000028680"/>
    </source>
</evidence>
<dbReference type="PANTHER" id="PTHR43002">
    <property type="entry name" value="GLYCOGEN DEBRANCHING ENZYME"/>
    <property type="match status" value="1"/>
</dbReference>
<dbReference type="InterPro" id="IPR013780">
    <property type="entry name" value="Glyco_hydro_b"/>
</dbReference>
<dbReference type="CDD" id="cd02856">
    <property type="entry name" value="E_set_GDE_Isoamylase_N"/>
    <property type="match status" value="1"/>
</dbReference>
<evidence type="ECO:0000256" key="4">
    <source>
        <dbReference type="SAM" id="MobiDB-lite"/>
    </source>
</evidence>
<keyword evidence="3 6" id="KW-0326">Glycosidase</keyword>
<evidence type="ECO:0000313" key="6">
    <source>
        <dbReference type="EMBL" id="AII86287.1"/>
    </source>
</evidence>
<dbReference type="Pfam" id="PF02922">
    <property type="entry name" value="CBM_48"/>
    <property type="match status" value="1"/>
</dbReference>
<feature type="region of interest" description="Disordered" evidence="4">
    <location>
        <begin position="464"/>
        <end position="493"/>
    </location>
</feature>
<dbReference type="SUPFAM" id="SSF51011">
    <property type="entry name" value="Glycosyl hydrolase domain"/>
    <property type="match status" value="1"/>
</dbReference>
<dbReference type="SUPFAM" id="SSF81296">
    <property type="entry name" value="E set domains"/>
    <property type="match status" value="1"/>
</dbReference>
<evidence type="ECO:0000256" key="3">
    <source>
        <dbReference type="ARBA" id="ARBA00023295"/>
    </source>
</evidence>
<feature type="domain" description="Glycosyl hydrolase family 13 catalytic" evidence="5">
    <location>
        <begin position="161"/>
        <end position="566"/>
    </location>
</feature>
<dbReference type="Proteomes" id="UP000028680">
    <property type="component" value="Chromosome"/>
</dbReference>
<dbReference type="GO" id="GO:0005980">
    <property type="term" value="P:glycogen catabolic process"/>
    <property type="evidence" value="ECO:0007669"/>
    <property type="project" value="InterPro"/>
</dbReference>
<dbReference type="InterPro" id="IPR011837">
    <property type="entry name" value="Glycogen_debranch_GlgX"/>
</dbReference>
<sequence>MTVSNILAGKASPLGATLDPDGVNFAVFSRHATTVTLCLFDNAGIEVRQIALPERQGHVWHGYIPGLRKGQQYGFRMDGPYKPEQGHRFNHNKLLIDPYAKQLTGHPTWNDALFSYQPGHKNKDLSFNKQDSGPYMPRSVVVDPYFDWGTVTAPGHHLKDTIVYEAHVKGLTAGHPRIPNPGTYAAMASDPMLEHLNKLGITAVELLPVQAFMNDKFLLDRGLTNYWGYMTYGFFAPDPRYMKGGDIAEFQQMVRRFHSADIEVILDVVYNHTAEGSELGPTLMFRGLDNASYYRLHENPRYYTDDSGCGNTLDFENPFVIRLVMDSLRYWVEVMKVDGFRFDLCSTLGRTARGFERDGPFFRAIGQDPVLNKVKLIAEPWDIGPGGYQLGAYPSPFLEWNDKYRDDTREFWRRGSGTFTRMAERLVGSAPYFDHDGRRANSSLNFVTAHDGFTLQDTVSYNSKHNLANGEDNRDGHSNNQSDNMGVEGPTDDPAIRAARQQRKRNLITTLMLSQGTPMILAGDELGNSQQGNNNAYCQDNEIGWVDWSGIDKDFLEFCQQAIVLRKSHPILRQTRFLHSRQRKYDGESDLFWRRADGKLMQQSDWDNSDLGTLIAELRTAAGSPTYVNRQRALLVVLNRGPAVEVILPGLREGDIWTRSFDTAHNQSLDGTYIDADSVVVFTNEADAI</sequence>
<dbReference type="Gene3D" id="3.20.20.80">
    <property type="entry name" value="Glycosidases"/>
    <property type="match status" value="1"/>
</dbReference>
<reference evidence="6 7" key="1">
    <citation type="journal article" date="2014" name="ISME J.">
        <title>Adaptation of an abundant Roseobacter RCA organism to pelagic systems revealed by genomic and transcriptomic analyses.</title>
        <authorList>
            <person name="Voget S."/>
            <person name="Wemheuer B."/>
            <person name="Brinkhoff T."/>
            <person name="Vollmers J."/>
            <person name="Dietrich S."/>
            <person name="Giebel H.A."/>
            <person name="Beardsley C."/>
            <person name="Sardemann C."/>
            <person name="Bakenhus I."/>
            <person name="Billerbeck S."/>
            <person name="Daniel R."/>
            <person name="Simon M."/>
        </authorList>
    </citation>
    <scope>NUCLEOTIDE SEQUENCE [LARGE SCALE GENOMIC DNA]</scope>
    <source>
        <strain evidence="6 7">RCA23</strain>
    </source>
</reference>
<dbReference type="Gene3D" id="2.60.40.10">
    <property type="entry name" value="Immunoglobulins"/>
    <property type="match status" value="1"/>
</dbReference>
<dbReference type="SMART" id="SM00642">
    <property type="entry name" value="Aamy"/>
    <property type="match status" value="1"/>
</dbReference>
<dbReference type="KEGG" id="ptp:RCA23_c07310"/>
<dbReference type="InterPro" id="IPR004193">
    <property type="entry name" value="Glyco_hydro_13_N"/>
</dbReference>
<evidence type="ECO:0000256" key="1">
    <source>
        <dbReference type="ARBA" id="ARBA00008061"/>
    </source>
</evidence>
<dbReference type="InterPro" id="IPR014756">
    <property type="entry name" value="Ig_E-set"/>
</dbReference>
<protein>
    <submittedName>
        <fullName evidence="6">Glycogen debranching enzyme GlgX</fullName>
        <ecNumber evidence="6">3.2.1.-</ecNumber>
    </submittedName>
</protein>
<accession>A0AAN0VHN5</accession>
<dbReference type="CDD" id="cd11326">
    <property type="entry name" value="AmyAc_Glg_debranch"/>
    <property type="match status" value="1"/>
</dbReference>
<dbReference type="GO" id="GO:0004135">
    <property type="term" value="F:amylo-alpha-1,6-glucosidase activity"/>
    <property type="evidence" value="ECO:0007669"/>
    <property type="project" value="InterPro"/>
</dbReference>
<dbReference type="InterPro" id="IPR044505">
    <property type="entry name" value="GlgX_Isoamylase_N_E_set"/>
</dbReference>
<comment type="similarity">
    <text evidence="1">Belongs to the glycosyl hydrolase 13 family.</text>
</comment>